<dbReference type="InterPro" id="IPR013103">
    <property type="entry name" value="RVT_2"/>
</dbReference>
<proteinExistence type="predicted"/>
<feature type="domain" description="Reverse transcriptase Ty1/copia-type" evidence="1">
    <location>
        <begin position="63"/>
        <end position="188"/>
    </location>
</feature>
<dbReference type="PANTHER" id="PTHR11439:SF467">
    <property type="entry name" value="INTEGRASE CATALYTIC DOMAIN-CONTAINING PROTEIN"/>
    <property type="match status" value="1"/>
</dbReference>
<dbReference type="Proteomes" id="UP000235388">
    <property type="component" value="Unassembled WGS sequence"/>
</dbReference>
<dbReference type="InterPro" id="IPR043502">
    <property type="entry name" value="DNA/RNA_pol_sf"/>
</dbReference>
<reference evidence="2 3" key="1">
    <citation type="submission" date="2017-11" db="EMBL/GenBank/DDBJ databases">
        <title>De novo assembly and phasing of dikaryotic genomes from two isolates of Puccinia coronata f. sp. avenae, the causal agent of oat crown rust.</title>
        <authorList>
            <person name="Miller M.E."/>
            <person name="Zhang Y."/>
            <person name="Omidvar V."/>
            <person name="Sperschneider J."/>
            <person name="Schwessinger B."/>
            <person name="Raley C."/>
            <person name="Palmer J.M."/>
            <person name="Garnica D."/>
            <person name="Upadhyaya N."/>
            <person name="Rathjen J."/>
            <person name="Taylor J.M."/>
            <person name="Park R.F."/>
            <person name="Dodds P.N."/>
            <person name="Hirsch C.D."/>
            <person name="Kianian S.F."/>
            <person name="Figueroa M."/>
        </authorList>
    </citation>
    <scope>NUCLEOTIDE SEQUENCE [LARGE SCALE GENOMIC DNA]</scope>
    <source>
        <strain evidence="2">12NC29</strain>
    </source>
</reference>
<dbReference type="Pfam" id="PF07727">
    <property type="entry name" value="RVT_2"/>
    <property type="match status" value="1"/>
</dbReference>
<evidence type="ECO:0000313" key="3">
    <source>
        <dbReference type="Proteomes" id="UP000235388"/>
    </source>
</evidence>
<evidence type="ECO:0000313" key="2">
    <source>
        <dbReference type="EMBL" id="PLW53302.1"/>
    </source>
</evidence>
<name>A0A2N5VTM0_9BASI</name>
<sequence length="424" mass="47829">MACPGLSHLDGQAFRGVYHLDDGRSIKAVHTSMDQPSLRCVQHLDGQAIEVHTDPKIGGYALVLELKKAIYGLKQSSLAWYNRLSTFLTSIGFSVSVADPCVFWRTNAQPTWIFAHVDDLIIFSKNPSVFRAEMENEFKIKYLGEASFLLGMKLDRVNGSLVLHQSQYIERKLAEFDISHLHHSTVPLNPKSHLQTATNQEIAQLSNISVSYRALIGSLNYLSVLTRPDISYAVSKLSQFLDRPGIRHYTAAIQVFRYLKGTMHQGLLFKNKGCSPLNIHVDADWGNCPDTQRLHTGYLSMVNSHIVSWKSTKQSTVSHSTTEAEYKALTDAGKEACWIINLTKEIRIHTKGINPPTICIDNRGALDLARSEISQNGFRTKHMDLWLHFVRKLLRQNIVQTKYVTSQSNQADFLTKPVGRLIIR</sequence>
<dbReference type="OrthoDB" id="3344688at2759"/>
<dbReference type="SUPFAM" id="SSF56672">
    <property type="entry name" value="DNA/RNA polymerases"/>
    <property type="match status" value="1"/>
</dbReference>
<dbReference type="AlphaFoldDB" id="A0A2N5VTM0"/>
<dbReference type="EMBL" id="PGCJ01000064">
    <property type="protein sequence ID" value="PLW53302.1"/>
    <property type="molecule type" value="Genomic_DNA"/>
</dbReference>
<protein>
    <recommendedName>
        <fullName evidence="1">Reverse transcriptase Ty1/copia-type domain-containing protein</fullName>
    </recommendedName>
</protein>
<comment type="caution">
    <text evidence="2">The sequence shown here is derived from an EMBL/GenBank/DDBJ whole genome shotgun (WGS) entry which is preliminary data.</text>
</comment>
<accession>A0A2N5VTM0</accession>
<organism evidence="2 3">
    <name type="scientific">Puccinia coronata f. sp. avenae</name>
    <dbReference type="NCBI Taxonomy" id="200324"/>
    <lineage>
        <taxon>Eukaryota</taxon>
        <taxon>Fungi</taxon>
        <taxon>Dikarya</taxon>
        <taxon>Basidiomycota</taxon>
        <taxon>Pucciniomycotina</taxon>
        <taxon>Pucciniomycetes</taxon>
        <taxon>Pucciniales</taxon>
        <taxon>Pucciniaceae</taxon>
        <taxon>Puccinia</taxon>
    </lineage>
</organism>
<dbReference type="STRING" id="200324.A0A2N5VTM0"/>
<evidence type="ECO:0000259" key="1">
    <source>
        <dbReference type="Pfam" id="PF07727"/>
    </source>
</evidence>
<keyword evidence="3" id="KW-1185">Reference proteome</keyword>
<dbReference type="PANTHER" id="PTHR11439">
    <property type="entry name" value="GAG-POL-RELATED RETROTRANSPOSON"/>
    <property type="match status" value="1"/>
</dbReference>
<gene>
    <name evidence="2" type="ORF">PCANC_06160</name>
</gene>
<dbReference type="CDD" id="cd09272">
    <property type="entry name" value="RNase_HI_RT_Ty1"/>
    <property type="match status" value="1"/>
</dbReference>